<feature type="domain" description="C2" evidence="4">
    <location>
        <begin position="193"/>
        <end position="395"/>
    </location>
</feature>
<dbReference type="EMBL" id="JAQMWT010000588">
    <property type="protein sequence ID" value="KAJ8599100.1"/>
    <property type="molecule type" value="Genomic_DNA"/>
</dbReference>
<feature type="compositionally biased region" description="Basic and acidic residues" evidence="3">
    <location>
        <begin position="716"/>
        <end position="748"/>
    </location>
</feature>
<evidence type="ECO:0000256" key="1">
    <source>
        <dbReference type="ARBA" id="ARBA00022723"/>
    </source>
</evidence>
<evidence type="ECO:0000259" key="4">
    <source>
        <dbReference type="PROSITE" id="PS50004"/>
    </source>
</evidence>
<evidence type="ECO:0000256" key="3">
    <source>
        <dbReference type="SAM" id="MobiDB-lite"/>
    </source>
</evidence>
<dbReference type="Gene3D" id="2.60.40.150">
    <property type="entry name" value="C2 domain"/>
    <property type="match status" value="4"/>
</dbReference>
<dbReference type="Pfam" id="PF00168">
    <property type="entry name" value="C2"/>
    <property type="match status" value="4"/>
</dbReference>
<feature type="region of interest" description="Disordered" evidence="3">
    <location>
        <begin position="226"/>
        <end position="319"/>
    </location>
</feature>
<dbReference type="InterPro" id="IPR000008">
    <property type="entry name" value="C2_dom"/>
</dbReference>
<feature type="compositionally biased region" description="Acidic residues" evidence="3">
    <location>
        <begin position="832"/>
        <end position="854"/>
    </location>
</feature>
<keyword evidence="2" id="KW-0106">Calcium</keyword>
<feature type="region of interest" description="Disordered" evidence="3">
    <location>
        <begin position="1"/>
        <end position="54"/>
    </location>
</feature>
<feature type="compositionally biased region" description="Basic and acidic residues" evidence="3">
    <location>
        <begin position="1291"/>
        <end position="1308"/>
    </location>
</feature>
<feature type="region of interest" description="Disordered" evidence="3">
    <location>
        <begin position="832"/>
        <end position="887"/>
    </location>
</feature>
<proteinExistence type="predicted"/>
<feature type="compositionally biased region" description="Acidic residues" evidence="3">
    <location>
        <begin position="273"/>
        <end position="308"/>
    </location>
</feature>
<protein>
    <recommendedName>
        <fullName evidence="4">C2 domain-containing protein</fullName>
    </recommendedName>
</protein>
<feature type="domain" description="C2" evidence="4">
    <location>
        <begin position="27"/>
        <end position="161"/>
    </location>
</feature>
<keyword evidence="1" id="KW-0479">Metal-binding</keyword>
<reference evidence="5" key="1">
    <citation type="submission" date="2023-01" db="EMBL/GenBank/DDBJ databases">
        <title>Metagenome sequencing of chrysophaentin producing Chrysophaeum taylorii.</title>
        <authorList>
            <person name="Davison J."/>
            <person name="Bewley C."/>
        </authorList>
    </citation>
    <scope>NUCLEOTIDE SEQUENCE</scope>
    <source>
        <strain evidence="5">NIES-1699</strain>
    </source>
</reference>
<evidence type="ECO:0000313" key="5">
    <source>
        <dbReference type="EMBL" id="KAJ8599100.1"/>
    </source>
</evidence>
<dbReference type="CDD" id="cd00030">
    <property type="entry name" value="C2"/>
    <property type="match status" value="3"/>
</dbReference>
<dbReference type="PANTHER" id="PTHR45911">
    <property type="entry name" value="C2 DOMAIN-CONTAINING PROTEIN"/>
    <property type="match status" value="1"/>
</dbReference>
<accession>A0AAD7XK38</accession>
<evidence type="ECO:0000256" key="2">
    <source>
        <dbReference type="ARBA" id="ARBA00022837"/>
    </source>
</evidence>
<dbReference type="SMART" id="SM00239">
    <property type="entry name" value="C2"/>
    <property type="match status" value="4"/>
</dbReference>
<dbReference type="GO" id="GO:0046872">
    <property type="term" value="F:metal ion binding"/>
    <property type="evidence" value="ECO:0007669"/>
    <property type="project" value="UniProtKB-KW"/>
</dbReference>
<feature type="domain" description="C2" evidence="4">
    <location>
        <begin position="600"/>
        <end position="739"/>
    </location>
</feature>
<feature type="region of interest" description="Disordered" evidence="3">
    <location>
        <begin position="703"/>
        <end position="779"/>
    </location>
</feature>
<feature type="domain" description="C2" evidence="4">
    <location>
        <begin position="909"/>
        <end position="1049"/>
    </location>
</feature>
<feature type="compositionally biased region" description="Low complexity" evidence="3">
    <location>
        <begin position="16"/>
        <end position="26"/>
    </location>
</feature>
<organism evidence="5 6">
    <name type="scientific">Chrysophaeum taylorii</name>
    <dbReference type="NCBI Taxonomy" id="2483200"/>
    <lineage>
        <taxon>Eukaryota</taxon>
        <taxon>Sar</taxon>
        <taxon>Stramenopiles</taxon>
        <taxon>Ochrophyta</taxon>
        <taxon>Pelagophyceae</taxon>
        <taxon>Pelagomonadales</taxon>
        <taxon>Pelagomonadaceae</taxon>
        <taxon>Chrysophaeum</taxon>
    </lineage>
</organism>
<sequence>MSFGQTFYNPLRPEKSSSSSSAPASSEDGFAPFVNDQDLDPEKEPNELRIGLARGRNLAVADSTPFGGGSSDPRMRFVVQGTQMKKEPSVKSDHKTDTLNPVWNQVLSVKLKKSKVDGASPVITGYCEDWDMTSDSDPMGQFVVPLDRAFADHKVVAMKWYPLKKSKDMMSTASGEIQCSFQWWYNPSLDIYDPFKKERTAFVDPMKIPRPPNELRVGIFRAKGIVGDDDSGGTKTSDPRCKLTIRGPAPAATMEKPPRGTHPKVDQGAEKDAAEDDDDVEKDDDAKDDDAAEEKGEDEDAAAEDLSQDEAVPFDQPKYTDKCSATLRPVWKTDPVITFEHVKAPVKGAESAADFPRLEIVVEDVDLTSSPTFLGKVLIPLGPLANQKVSKMKWYPLVDDPELNAKKYKITGSIELTIHWWYNIELDPHGDEPRKNETLLSYLTPDFLEDAIESVVKSGEEMFYDIANTMLLIADLYAISQEWKICVDAISVVVGLTPTVNDAISEAQDIASIFIKILSAATGNPAAILYLLYSGYKVLNNSKSLFHLYDESGRFVESMLAIEHFVIIVMDVIRRGYVFYKAHFAKMEKKERADARSLAKKGGQQFEFEPEWSTREDLYEDEKPNTLYVGVSRARDVAIKDHYIIMSGGTSDPRTTLEVRTPIVTQKKQTSTKFGTLKPQWNEDFKFEGVVPPDETEILSKIFFGDDDEEDEDETDPTKQKTTKDPDQVKAETEIPDVRPVKPPAYDDGREDDDDDDSQNRRGKPLVRKVPEDIQAKQQSKLWRIVANLEDVDLASSSDSLGSVVLDMLPLRNHKLMRKWHLLKKKPKWAIEEEEEKNEDEGQEESKGDEDDDDKKDGDDKKEEKKKKPAAKVKSYSMFDDDGDDDGNISGEVELLVRWLYEPDADPWQPPFASIPLPEDPPALFNEIRVGVFRGRDLPAMDDNVLTEDSSDPMLTFVVEPNFPVEGAAKKKPMVYKSSTQHQTLHPVWREVVNIRGGPWGKDSENKIDDYTLKVSCLDYDLTSASDPMGSFEIPLADLLDGKVLRKWFSLPLPENVKPVNAEALEKAGTYPPKSEIELFLQLAFNPNPPDDKKSRRLLSKSAFPGLCGSCACGAPPAPEAFDGAGGVVEDDDRGAVDVPASSEFDPAAIVAEPVSAEQICRAKENAIALGNSLGKNERLLEQLVRTYRDFLGNPENKRKCLALADALRDALDSNRMAAAGRSLYTSRANNGRFPLAVSLRLPPGFATTVAGRRRLGASTRLGSKAWRKGYLATKWTSRAPLGGPSSAEGGDGKMQQEDVKPSVEKTTKASAKGASQFMSSLESGLMNMVQDIINVTELYNDLTRMNANWNDALKALAFVENCIPKIVSALEVIQSIVQVILKAIQGISFPPNPAVLVDLLHTARSIFKQAKSVYEVYKCNAQLGKAVGVLTLFGKYLVDSISRAASLLSGEDGGICRCC</sequence>
<dbReference type="SUPFAM" id="SSF49562">
    <property type="entry name" value="C2 domain (Calcium/lipid-binding domain, CaLB)"/>
    <property type="match status" value="4"/>
</dbReference>
<dbReference type="InterPro" id="IPR035892">
    <property type="entry name" value="C2_domain_sf"/>
</dbReference>
<feature type="compositionally biased region" description="Basic and acidic residues" evidence="3">
    <location>
        <begin position="263"/>
        <end position="272"/>
    </location>
</feature>
<feature type="region of interest" description="Disordered" evidence="3">
    <location>
        <begin position="1282"/>
        <end position="1308"/>
    </location>
</feature>
<keyword evidence="6" id="KW-1185">Reference proteome</keyword>
<evidence type="ECO:0000313" key="6">
    <source>
        <dbReference type="Proteomes" id="UP001230188"/>
    </source>
</evidence>
<dbReference type="Proteomes" id="UP001230188">
    <property type="component" value="Unassembled WGS sequence"/>
</dbReference>
<feature type="compositionally biased region" description="Acidic residues" evidence="3">
    <location>
        <begin position="705"/>
        <end position="715"/>
    </location>
</feature>
<dbReference type="PROSITE" id="PS50004">
    <property type="entry name" value="C2"/>
    <property type="match status" value="4"/>
</dbReference>
<comment type="caution">
    <text evidence="5">The sequence shown here is derived from an EMBL/GenBank/DDBJ whole genome shotgun (WGS) entry which is preliminary data.</text>
</comment>
<name>A0AAD7XK38_9STRA</name>
<gene>
    <name evidence="5" type="ORF">CTAYLR_008872</name>
</gene>